<evidence type="ECO:0000313" key="4">
    <source>
        <dbReference type="Proteomes" id="UP001412067"/>
    </source>
</evidence>
<protein>
    <submittedName>
        <fullName evidence="3">Uncharacterized protein</fullName>
    </submittedName>
</protein>
<evidence type="ECO:0000256" key="2">
    <source>
        <dbReference type="ARBA" id="ARBA00023014"/>
    </source>
</evidence>
<keyword evidence="2" id="KW-0479">Metal-binding</keyword>
<dbReference type="Proteomes" id="UP001412067">
    <property type="component" value="Unassembled WGS sequence"/>
</dbReference>
<name>A0ABR2LV60_9ASPA</name>
<reference evidence="3 4" key="1">
    <citation type="journal article" date="2022" name="Nat. Plants">
        <title>Genomes of leafy and leafless Platanthera orchids illuminate the evolution of mycoheterotrophy.</title>
        <authorList>
            <person name="Li M.H."/>
            <person name="Liu K.W."/>
            <person name="Li Z."/>
            <person name="Lu H.C."/>
            <person name="Ye Q.L."/>
            <person name="Zhang D."/>
            <person name="Wang J.Y."/>
            <person name="Li Y.F."/>
            <person name="Zhong Z.M."/>
            <person name="Liu X."/>
            <person name="Yu X."/>
            <person name="Liu D.K."/>
            <person name="Tu X.D."/>
            <person name="Liu B."/>
            <person name="Hao Y."/>
            <person name="Liao X.Y."/>
            <person name="Jiang Y.T."/>
            <person name="Sun W.H."/>
            <person name="Chen J."/>
            <person name="Chen Y.Q."/>
            <person name="Ai Y."/>
            <person name="Zhai J.W."/>
            <person name="Wu S.S."/>
            <person name="Zhou Z."/>
            <person name="Hsiao Y.Y."/>
            <person name="Wu W.L."/>
            <person name="Chen Y.Y."/>
            <person name="Lin Y.F."/>
            <person name="Hsu J.L."/>
            <person name="Li C.Y."/>
            <person name="Wang Z.W."/>
            <person name="Zhao X."/>
            <person name="Zhong W.Y."/>
            <person name="Ma X.K."/>
            <person name="Ma L."/>
            <person name="Huang J."/>
            <person name="Chen G.Z."/>
            <person name="Huang M.Z."/>
            <person name="Huang L."/>
            <person name="Peng D.H."/>
            <person name="Luo Y.B."/>
            <person name="Zou S.Q."/>
            <person name="Chen S.P."/>
            <person name="Lan S."/>
            <person name="Tsai W.C."/>
            <person name="Van de Peer Y."/>
            <person name="Liu Z.J."/>
        </authorList>
    </citation>
    <scope>NUCLEOTIDE SEQUENCE [LARGE SCALE GENOMIC DNA]</scope>
    <source>
        <strain evidence="3">Lor288</strain>
    </source>
</reference>
<accession>A0ABR2LV60</accession>
<organism evidence="3 4">
    <name type="scientific">Platanthera guangdongensis</name>
    <dbReference type="NCBI Taxonomy" id="2320717"/>
    <lineage>
        <taxon>Eukaryota</taxon>
        <taxon>Viridiplantae</taxon>
        <taxon>Streptophyta</taxon>
        <taxon>Embryophyta</taxon>
        <taxon>Tracheophyta</taxon>
        <taxon>Spermatophyta</taxon>
        <taxon>Magnoliopsida</taxon>
        <taxon>Liliopsida</taxon>
        <taxon>Asparagales</taxon>
        <taxon>Orchidaceae</taxon>
        <taxon>Orchidoideae</taxon>
        <taxon>Orchideae</taxon>
        <taxon>Orchidinae</taxon>
        <taxon>Platanthera</taxon>
    </lineage>
</organism>
<keyword evidence="4" id="KW-1185">Reference proteome</keyword>
<keyword evidence="2" id="KW-0411">Iron-sulfur</keyword>
<evidence type="ECO:0000256" key="1">
    <source>
        <dbReference type="ARBA" id="ARBA00023004"/>
    </source>
</evidence>
<dbReference type="EMBL" id="JBBWWR010000014">
    <property type="protein sequence ID" value="KAK8952755.1"/>
    <property type="molecule type" value="Genomic_DNA"/>
</dbReference>
<proteinExistence type="predicted"/>
<dbReference type="Gene3D" id="3.40.50.620">
    <property type="entry name" value="HUPs"/>
    <property type="match status" value="1"/>
</dbReference>
<keyword evidence="1" id="KW-0408">Iron</keyword>
<comment type="caution">
    <text evidence="3">The sequence shown here is derived from an EMBL/GenBank/DDBJ whole genome shotgun (WGS) entry which is preliminary data.</text>
</comment>
<evidence type="ECO:0000313" key="3">
    <source>
        <dbReference type="EMBL" id="KAK8952755.1"/>
    </source>
</evidence>
<gene>
    <name evidence="3" type="ORF">KSP40_PGU005983</name>
</gene>
<dbReference type="InterPro" id="IPR014729">
    <property type="entry name" value="Rossmann-like_a/b/a_fold"/>
</dbReference>
<dbReference type="PANTHER" id="PTHR46482">
    <property type="entry name" value="5'-ADENYLYLSULFATE REDUCTASE 3, CHLOROPLASTIC"/>
    <property type="match status" value="1"/>
</dbReference>
<dbReference type="PANTHER" id="PTHR46482:SF9">
    <property type="entry name" value="5'-ADENYLYLSULFATE REDUCTASE 1, CHLOROPLASTIC"/>
    <property type="match status" value="1"/>
</dbReference>
<sequence length="316" mass="34955">MDSRVGPLMGDQGGTQVSDGFFFQVDPTSEGLDRGAGSLIKWNPVPRDIRNFLGAMDVPMNSLRSWGHVSIGYEPCTSRAVREGGEVPRWWWQDARVKECTLRKGNIPQGNPQGPASDIHAASTVNGANEVPDIMDKQSRDYWHMNDISDITPKTKREFPLGVLISSGRNIGLTGRSRLPHAPPGSATQSSAETEILWLRVQPGLRVQKLAIGRRPCWWDLLLREIRARIQEIKILIISSLTAAATRRECPSSISRSDTPKASAASSHINSFAPQLPKPFLPPASHFLSERLKESQSTPLNLHPAEAKGIIDWHIR</sequence>